<keyword evidence="3" id="KW-1185">Reference proteome</keyword>
<sequence>MEPILIGISLAVPFLAVSWWTGLGKERAFYATLLMAIAFFYPVFAIGTDSATLAVNTSIAALFIGAAFYGYVRRPLVLPVALAVHAGFDVGVAQLGTPAPSWWAGLCIGADLTLAVGAFLTLKSDASGRIGWRTRP</sequence>
<evidence type="ECO:0000313" key="3">
    <source>
        <dbReference type="Proteomes" id="UP000563524"/>
    </source>
</evidence>
<organism evidence="2 3">
    <name type="scientific">Parvularcula dongshanensis</name>
    <dbReference type="NCBI Taxonomy" id="1173995"/>
    <lineage>
        <taxon>Bacteria</taxon>
        <taxon>Pseudomonadati</taxon>
        <taxon>Pseudomonadota</taxon>
        <taxon>Alphaproteobacteria</taxon>
        <taxon>Parvularculales</taxon>
        <taxon>Parvularculaceae</taxon>
        <taxon>Parvularcula</taxon>
    </lineage>
</organism>
<comment type="caution">
    <text evidence="2">The sequence shown here is derived from an EMBL/GenBank/DDBJ whole genome shotgun (WGS) entry which is preliminary data.</text>
</comment>
<keyword evidence="1" id="KW-0472">Membrane</keyword>
<gene>
    <name evidence="2" type="ORF">GGQ59_002781</name>
</gene>
<feature type="transmembrane region" description="Helical" evidence="1">
    <location>
        <begin position="102"/>
        <end position="122"/>
    </location>
</feature>
<reference evidence="2 3" key="1">
    <citation type="submission" date="2020-08" db="EMBL/GenBank/DDBJ databases">
        <title>Genomic Encyclopedia of Type Strains, Phase IV (KMG-IV): sequencing the most valuable type-strain genomes for metagenomic binning, comparative biology and taxonomic classification.</title>
        <authorList>
            <person name="Goeker M."/>
        </authorList>
    </citation>
    <scope>NUCLEOTIDE SEQUENCE [LARGE SCALE GENOMIC DNA]</scope>
    <source>
        <strain evidence="2 3">DSM 102850</strain>
    </source>
</reference>
<feature type="transmembrane region" description="Helical" evidence="1">
    <location>
        <begin position="53"/>
        <end position="71"/>
    </location>
</feature>
<name>A0A840I7I1_9PROT</name>
<accession>A0A840I7I1</accession>
<keyword evidence="1" id="KW-0812">Transmembrane</keyword>
<evidence type="ECO:0000256" key="1">
    <source>
        <dbReference type="SAM" id="Phobius"/>
    </source>
</evidence>
<feature type="transmembrane region" description="Helical" evidence="1">
    <location>
        <begin position="6"/>
        <end position="23"/>
    </location>
</feature>
<dbReference type="AlphaFoldDB" id="A0A840I7I1"/>
<evidence type="ECO:0000313" key="2">
    <source>
        <dbReference type="EMBL" id="MBB4660231.1"/>
    </source>
</evidence>
<dbReference type="Proteomes" id="UP000563524">
    <property type="component" value="Unassembled WGS sequence"/>
</dbReference>
<feature type="transmembrane region" description="Helical" evidence="1">
    <location>
        <begin position="28"/>
        <end position="47"/>
    </location>
</feature>
<keyword evidence="1" id="KW-1133">Transmembrane helix</keyword>
<dbReference type="EMBL" id="JACHOB010000007">
    <property type="protein sequence ID" value="MBB4660231.1"/>
    <property type="molecule type" value="Genomic_DNA"/>
</dbReference>
<feature type="transmembrane region" description="Helical" evidence="1">
    <location>
        <begin position="76"/>
        <end position="96"/>
    </location>
</feature>
<proteinExistence type="predicted"/>
<dbReference type="RefSeq" id="WP_031556400.1">
    <property type="nucleotide sequence ID" value="NZ_JACHOB010000007.1"/>
</dbReference>
<protein>
    <submittedName>
        <fullName evidence="2">Uncharacterized protein</fullName>
    </submittedName>
</protein>